<dbReference type="PRINTS" id="PR00033">
    <property type="entry name" value="HTHASNC"/>
</dbReference>
<dbReference type="SUPFAM" id="SSF54909">
    <property type="entry name" value="Dimeric alpha+beta barrel"/>
    <property type="match status" value="2"/>
</dbReference>
<dbReference type="RefSeq" id="WP_270947265.1">
    <property type="nucleotide sequence ID" value="NZ_JAQGLA010000004.1"/>
</dbReference>
<sequence length="360" mass="39171">MEDFAGAASVEGLDETDLAIANALQVAPRASWTLVGEVLGLSAATVARRWGRLVERGQAWVTATGSPELWRSVCNAFLDVHCEPGERERVALALARDPRTKSVMEVASGRDLQVNAVARDLPALSRFILDEVSRLPGVVKVDTQVSTRIYLAGNAWRLDALSRGQCERLQPAAEGAAALPGRLSAADHALLLALAADGRAPVTELAERTGASHTATRRRLSRLANSGAVAFRCEISQHLTGWPVSTLLWARVPHDDRRRICDQLARMPEVRQLVAISGSTNLLVSTWLHSTDSALDLEERIVDAHPEFEIADHVIVLRTVKRQGWILDELGRKRECVPIDPWCDEGAGSDCLTAITARLS</sequence>
<comment type="caution">
    <text evidence="6">The sequence shown here is derived from an EMBL/GenBank/DDBJ whole genome shotgun (WGS) entry which is preliminary data.</text>
</comment>
<feature type="domain" description="Transcription regulator AsnC/Lrp ligand binding" evidence="4">
    <location>
        <begin position="80"/>
        <end position="147"/>
    </location>
</feature>
<organism evidence="6 7">
    <name type="scientific">Saccharopolyspora oryzae</name>
    <dbReference type="NCBI Taxonomy" id="2997343"/>
    <lineage>
        <taxon>Bacteria</taxon>
        <taxon>Bacillati</taxon>
        <taxon>Actinomycetota</taxon>
        <taxon>Actinomycetes</taxon>
        <taxon>Pseudonocardiales</taxon>
        <taxon>Pseudonocardiaceae</taxon>
        <taxon>Saccharopolyspora</taxon>
    </lineage>
</organism>
<dbReference type="Proteomes" id="UP001210380">
    <property type="component" value="Unassembled WGS sequence"/>
</dbReference>
<keyword evidence="2" id="KW-0238">DNA-binding</keyword>
<evidence type="ECO:0000313" key="6">
    <source>
        <dbReference type="EMBL" id="MDA3624698.1"/>
    </source>
</evidence>
<evidence type="ECO:0000259" key="5">
    <source>
        <dbReference type="Pfam" id="PF13404"/>
    </source>
</evidence>
<reference evidence="6 7" key="1">
    <citation type="submission" date="2022-11" db="EMBL/GenBank/DDBJ databases">
        <title>Draft genome sequence of Saccharopolyspora sp. WRP15-2 isolated from rhizosphere soils of wild rice in Thailand.</title>
        <authorList>
            <person name="Duangmal K."/>
            <person name="Kammanee S."/>
            <person name="Muangham S."/>
        </authorList>
    </citation>
    <scope>NUCLEOTIDE SEQUENCE [LARGE SCALE GENOMIC DNA]</scope>
    <source>
        <strain evidence="6 7">WRP15-2</strain>
    </source>
</reference>
<dbReference type="Pfam" id="PF01037">
    <property type="entry name" value="AsnC_trans_reg"/>
    <property type="match status" value="1"/>
</dbReference>
<keyword evidence="3" id="KW-0804">Transcription</keyword>
<name>A0ABT4USM2_9PSEU</name>
<evidence type="ECO:0000256" key="1">
    <source>
        <dbReference type="ARBA" id="ARBA00023015"/>
    </source>
</evidence>
<dbReference type="InterPro" id="IPR000485">
    <property type="entry name" value="AsnC-type_HTH_dom"/>
</dbReference>
<dbReference type="InterPro" id="IPR036390">
    <property type="entry name" value="WH_DNA-bd_sf"/>
</dbReference>
<evidence type="ECO:0000256" key="3">
    <source>
        <dbReference type="ARBA" id="ARBA00023163"/>
    </source>
</evidence>
<evidence type="ECO:0000259" key="4">
    <source>
        <dbReference type="Pfam" id="PF01037"/>
    </source>
</evidence>
<dbReference type="InterPro" id="IPR036388">
    <property type="entry name" value="WH-like_DNA-bd_sf"/>
</dbReference>
<dbReference type="PANTHER" id="PTHR30154:SF34">
    <property type="entry name" value="TRANSCRIPTIONAL REGULATOR AZLB"/>
    <property type="match status" value="1"/>
</dbReference>
<dbReference type="Pfam" id="PF13404">
    <property type="entry name" value="HTH_AsnC-type"/>
    <property type="match status" value="2"/>
</dbReference>
<dbReference type="SMART" id="SM00344">
    <property type="entry name" value="HTH_ASNC"/>
    <property type="match status" value="2"/>
</dbReference>
<evidence type="ECO:0000256" key="2">
    <source>
        <dbReference type="ARBA" id="ARBA00023125"/>
    </source>
</evidence>
<dbReference type="EMBL" id="JAQGLA010000004">
    <property type="protein sequence ID" value="MDA3624698.1"/>
    <property type="molecule type" value="Genomic_DNA"/>
</dbReference>
<dbReference type="InterPro" id="IPR019887">
    <property type="entry name" value="Tscrpt_reg_AsnC/Lrp_C"/>
</dbReference>
<feature type="domain" description="HTH asnC-type" evidence="5">
    <location>
        <begin position="186"/>
        <end position="223"/>
    </location>
</feature>
<feature type="domain" description="HTH asnC-type" evidence="5">
    <location>
        <begin position="13"/>
        <end position="53"/>
    </location>
</feature>
<dbReference type="Gene3D" id="3.30.70.920">
    <property type="match status" value="2"/>
</dbReference>
<dbReference type="Gene3D" id="1.10.10.10">
    <property type="entry name" value="Winged helix-like DNA-binding domain superfamily/Winged helix DNA-binding domain"/>
    <property type="match status" value="2"/>
</dbReference>
<accession>A0ABT4USM2</accession>
<gene>
    <name evidence="6" type="ORF">OU415_04555</name>
</gene>
<dbReference type="InterPro" id="IPR011008">
    <property type="entry name" value="Dimeric_a/b-barrel"/>
</dbReference>
<dbReference type="SUPFAM" id="SSF46785">
    <property type="entry name" value="Winged helix' DNA-binding domain"/>
    <property type="match status" value="2"/>
</dbReference>
<protein>
    <submittedName>
        <fullName evidence="6">Lrp/AsnC family transcriptional regulator</fullName>
    </submittedName>
</protein>
<keyword evidence="1" id="KW-0805">Transcription regulation</keyword>
<keyword evidence="7" id="KW-1185">Reference proteome</keyword>
<dbReference type="PANTHER" id="PTHR30154">
    <property type="entry name" value="LEUCINE-RESPONSIVE REGULATORY PROTEIN"/>
    <property type="match status" value="1"/>
</dbReference>
<proteinExistence type="predicted"/>
<dbReference type="InterPro" id="IPR019888">
    <property type="entry name" value="Tscrpt_reg_AsnC-like"/>
</dbReference>
<evidence type="ECO:0000313" key="7">
    <source>
        <dbReference type="Proteomes" id="UP001210380"/>
    </source>
</evidence>